<dbReference type="Pfam" id="PF13439">
    <property type="entry name" value="Glyco_transf_4"/>
    <property type="match status" value="1"/>
</dbReference>
<dbReference type="Pfam" id="PF00534">
    <property type="entry name" value="Glycos_transf_1"/>
    <property type="match status" value="1"/>
</dbReference>
<feature type="domain" description="Glycosyl transferase family 1" evidence="1">
    <location>
        <begin position="183"/>
        <end position="331"/>
    </location>
</feature>
<sequence length="377" mass="42363">MFFMISQSVGGAELHTITLANGLDKTRFRVSVIYLKNELDGTDVVQGLSKDVLVSCANVRRKIDIKALRTLCRFVNRESVDILVCTNEFALLYGWLTLKFSRSRVALAEVFHTTELRTWKAKLQMAFYRRFFYAADLVVFVCEKQRAYWQSKQLSLRSSSVIHNGIDVARFRNDFTSDDVFSLRAQFEFSSSDFVIGICASLRPEKAHLDLLDALALLKRQGHVLKCMIIGDGPERKKIERAIDARGLRGDVAVTGFLPDVRKYVAACDVMVLVSRYIETFSLSALEAMALRKPIIMSEVGGAAEQVSHGHNGQLFPAGDIEALARSILEVQMANADGKMGVNARASVVDRFSLDKMLMKYDQTLLALARRNKEWCP</sequence>
<evidence type="ECO:0000313" key="3">
    <source>
        <dbReference type="EMBL" id="NNG21854.1"/>
    </source>
</evidence>
<dbReference type="Gene3D" id="3.40.50.2000">
    <property type="entry name" value="Glycogen Phosphorylase B"/>
    <property type="match status" value="2"/>
</dbReference>
<keyword evidence="3" id="KW-0808">Transferase</keyword>
<dbReference type="PANTHER" id="PTHR45947:SF3">
    <property type="entry name" value="SULFOQUINOVOSYL TRANSFERASE SQD2"/>
    <property type="match status" value="1"/>
</dbReference>
<evidence type="ECO:0000259" key="1">
    <source>
        <dbReference type="Pfam" id="PF00534"/>
    </source>
</evidence>
<dbReference type="InterPro" id="IPR028098">
    <property type="entry name" value="Glyco_trans_4-like_N"/>
</dbReference>
<dbReference type="SUPFAM" id="SSF53756">
    <property type="entry name" value="UDP-Glycosyltransferase/glycogen phosphorylase"/>
    <property type="match status" value="1"/>
</dbReference>
<dbReference type="InterPro" id="IPR050194">
    <property type="entry name" value="Glycosyltransferase_grp1"/>
</dbReference>
<evidence type="ECO:0000259" key="2">
    <source>
        <dbReference type="Pfam" id="PF13439"/>
    </source>
</evidence>
<evidence type="ECO:0000313" key="4">
    <source>
        <dbReference type="Proteomes" id="UP000533905"/>
    </source>
</evidence>
<dbReference type="AlphaFoldDB" id="A0A7Y2NZI9"/>
<dbReference type="EMBL" id="JABAIV010000001">
    <property type="protein sequence ID" value="NNG21854.1"/>
    <property type="molecule type" value="Genomic_DNA"/>
</dbReference>
<feature type="domain" description="Glycosyltransferase subfamily 4-like N-terminal" evidence="2">
    <location>
        <begin position="9"/>
        <end position="170"/>
    </location>
</feature>
<organism evidence="3 4">
    <name type="scientific">Telluria aromaticivorans</name>
    <dbReference type="NCBI Taxonomy" id="2725995"/>
    <lineage>
        <taxon>Bacteria</taxon>
        <taxon>Pseudomonadati</taxon>
        <taxon>Pseudomonadota</taxon>
        <taxon>Betaproteobacteria</taxon>
        <taxon>Burkholderiales</taxon>
        <taxon>Oxalobacteraceae</taxon>
        <taxon>Telluria group</taxon>
        <taxon>Telluria</taxon>
    </lineage>
</organism>
<dbReference type="InterPro" id="IPR001296">
    <property type="entry name" value="Glyco_trans_1"/>
</dbReference>
<gene>
    <name evidence="3" type="ORF">HGB41_02375</name>
</gene>
<dbReference type="GO" id="GO:0016757">
    <property type="term" value="F:glycosyltransferase activity"/>
    <property type="evidence" value="ECO:0007669"/>
    <property type="project" value="InterPro"/>
</dbReference>
<proteinExistence type="predicted"/>
<accession>A0A7Y2NZI9</accession>
<protein>
    <submittedName>
        <fullName evidence="3">Glycosyltransferase</fullName>
    </submittedName>
</protein>
<dbReference type="Proteomes" id="UP000533905">
    <property type="component" value="Unassembled WGS sequence"/>
</dbReference>
<reference evidence="3 4" key="1">
    <citation type="submission" date="2020-04" db="EMBL/GenBank/DDBJ databases">
        <title>Massilia sp. nov., a cold adapted bacteria isolated from Arctic soil.</title>
        <authorList>
            <person name="Son J."/>
            <person name="Ka J.-O."/>
        </authorList>
    </citation>
    <scope>NUCLEOTIDE SEQUENCE [LARGE SCALE GENOMIC DNA]</scope>
    <source>
        <strain evidence="3 4">ML15P13</strain>
    </source>
</reference>
<name>A0A7Y2NZI9_9BURK</name>
<keyword evidence="4" id="KW-1185">Reference proteome</keyword>
<dbReference type="PANTHER" id="PTHR45947">
    <property type="entry name" value="SULFOQUINOVOSYL TRANSFERASE SQD2"/>
    <property type="match status" value="1"/>
</dbReference>
<comment type="caution">
    <text evidence="3">The sequence shown here is derived from an EMBL/GenBank/DDBJ whole genome shotgun (WGS) entry which is preliminary data.</text>
</comment>